<proteinExistence type="predicted"/>
<gene>
    <name evidence="1" type="ORF">LCGC14_3105290</name>
</gene>
<protein>
    <submittedName>
        <fullName evidence="1">Uncharacterized protein</fullName>
    </submittedName>
</protein>
<organism evidence="1">
    <name type="scientific">marine sediment metagenome</name>
    <dbReference type="NCBI Taxonomy" id="412755"/>
    <lineage>
        <taxon>unclassified sequences</taxon>
        <taxon>metagenomes</taxon>
        <taxon>ecological metagenomes</taxon>
    </lineage>
</organism>
<accession>A0A0F8W6Y9</accession>
<reference evidence="1" key="1">
    <citation type="journal article" date="2015" name="Nature">
        <title>Complex archaea that bridge the gap between prokaryotes and eukaryotes.</title>
        <authorList>
            <person name="Spang A."/>
            <person name="Saw J.H."/>
            <person name="Jorgensen S.L."/>
            <person name="Zaremba-Niedzwiedzka K."/>
            <person name="Martijn J."/>
            <person name="Lind A.E."/>
            <person name="van Eijk R."/>
            <person name="Schleper C."/>
            <person name="Guy L."/>
            <person name="Ettema T.J."/>
        </authorList>
    </citation>
    <scope>NUCLEOTIDE SEQUENCE</scope>
</reference>
<feature type="non-terminal residue" evidence="1">
    <location>
        <position position="1"/>
    </location>
</feature>
<comment type="caution">
    <text evidence="1">The sequence shown here is derived from an EMBL/GenBank/DDBJ whole genome shotgun (WGS) entry which is preliminary data.</text>
</comment>
<name>A0A0F8W6Y9_9ZZZZ</name>
<evidence type="ECO:0000313" key="1">
    <source>
        <dbReference type="EMBL" id="KKK52398.1"/>
    </source>
</evidence>
<dbReference type="AlphaFoldDB" id="A0A0F8W6Y9"/>
<sequence>EHQEDLADAKRFSKFTRAISKLIRHQKVIENSGLGRAEKRRLQDRIDLRINQIAKRALEQRRR</sequence>
<dbReference type="EMBL" id="LAZR01067031">
    <property type="protein sequence ID" value="KKK52398.1"/>
    <property type="molecule type" value="Genomic_DNA"/>
</dbReference>